<gene>
    <name evidence="1" type="ORF">TCEB3V08_LOCUS4565</name>
</gene>
<name>A0A7R9CMG0_TIMCR</name>
<evidence type="ECO:0000313" key="1">
    <source>
        <dbReference type="EMBL" id="CAD7398576.1"/>
    </source>
</evidence>
<proteinExistence type="predicted"/>
<protein>
    <submittedName>
        <fullName evidence="1">Uncharacterized protein</fullName>
    </submittedName>
</protein>
<organism evidence="1">
    <name type="scientific">Timema cristinae</name>
    <name type="common">Walking stick</name>
    <dbReference type="NCBI Taxonomy" id="61476"/>
    <lineage>
        <taxon>Eukaryota</taxon>
        <taxon>Metazoa</taxon>
        <taxon>Ecdysozoa</taxon>
        <taxon>Arthropoda</taxon>
        <taxon>Hexapoda</taxon>
        <taxon>Insecta</taxon>
        <taxon>Pterygota</taxon>
        <taxon>Neoptera</taxon>
        <taxon>Polyneoptera</taxon>
        <taxon>Phasmatodea</taxon>
        <taxon>Timematodea</taxon>
        <taxon>Timematoidea</taxon>
        <taxon>Timematidae</taxon>
        <taxon>Timema</taxon>
    </lineage>
</organism>
<sequence>MFLGGSALEIGSPGFPAPGPSWKNQFSKVLLGNVIKRGPAKQGYVHSQLKHWHLTEGFKGKCKTENNFTCGQHFNKEELVSSSKVIRGPKAAARQMYGLIAHMMGHGDLAASCPCGVKDSSNIWVLSVIHLGLIGIWSNDRSPGGDNFPQVFLEEIPTGLVEQGPDDPAYGEVETCGFSY</sequence>
<accession>A0A7R9CMG0</accession>
<dbReference type="EMBL" id="OC317709">
    <property type="protein sequence ID" value="CAD7398576.1"/>
    <property type="molecule type" value="Genomic_DNA"/>
</dbReference>
<reference evidence="1" key="1">
    <citation type="submission" date="2020-11" db="EMBL/GenBank/DDBJ databases">
        <authorList>
            <person name="Tran Van P."/>
        </authorList>
    </citation>
    <scope>NUCLEOTIDE SEQUENCE</scope>
</reference>
<dbReference type="AlphaFoldDB" id="A0A7R9CMG0"/>